<dbReference type="PANTHER" id="PTHR24089">
    <property type="entry name" value="SOLUTE CARRIER FAMILY 25"/>
    <property type="match status" value="1"/>
</dbReference>
<gene>
    <name evidence="5" type="primary">mcfB</name>
    <name evidence="5" type="ORF">SDJN03_05261</name>
</gene>
<keyword evidence="2 3" id="KW-0812">Transmembrane</keyword>
<proteinExistence type="inferred from homology"/>
<keyword evidence="1" id="KW-0677">Repeat</keyword>
<keyword evidence="4" id="KW-1133">Transmembrane helix</keyword>
<sequence>MQTEARVGVMMEGRQRALSSGHGEVVSVAPKNHHRFSNRRFGRCHSFNLMALLVLLVRPARRHSPASRFSFRDHMSANLLVHFLGGGLAGFTAASTTYPLDLVRTRLAAQGVGPNIAISFSVYESLRSFWQFVGVRGAPSEFAVTFPLDLVSRRKQLEGACCRARVYTTGLNGVFRHILRTEGFRGFCRGGILSKYYKVVPGVGICFMTYETLKSLLADTNG</sequence>
<dbReference type="Proteomes" id="UP000685013">
    <property type="component" value="Chromosome 4"/>
</dbReference>
<feature type="transmembrane region" description="Helical" evidence="4">
    <location>
        <begin position="80"/>
        <end position="100"/>
    </location>
</feature>
<evidence type="ECO:0000256" key="1">
    <source>
        <dbReference type="ARBA" id="ARBA00022737"/>
    </source>
</evidence>
<dbReference type="InterPro" id="IPR018108">
    <property type="entry name" value="MCP_transmembrane"/>
</dbReference>
<dbReference type="GO" id="GO:0016020">
    <property type="term" value="C:membrane"/>
    <property type="evidence" value="ECO:0007669"/>
    <property type="project" value="UniProtKB-UniRule"/>
</dbReference>
<name>A0AAV6NLK8_9ROSI</name>
<evidence type="ECO:0000313" key="5">
    <source>
        <dbReference type="EMBL" id="KAG6600028.1"/>
    </source>
</evidence>
<evidence type="ECO:0000256" key="3">
    <source>
        <dbReference type="RuleBase" id="RU000488"/>
    </source>
</evidence>
<dbReference type="EMBL" id="JAGKQH010000004">
    <property type="protein sequence ID" value="KAG6600028.1"/>
    <property type="molecule type" value="Genomic_DNA"/>
</dbReference>
<accession>A0AAV6NLK8</accession>
<dbReference type="PROSITE" id="PS50920">
    <property type="entry name" value="SOLCAR"/>
    <property type="match status" value="1"/>
</dbReference>
<keyword evidence="6" id="KW-1185">Reference proteome</keyword>
<keyword evidence="3" id="KW-0813">Transport</keyword>
<comment type="similarity">
    <text evidence="3">Belongs to the mitochondrial carrier (TC 2.A.29) family.</text>
</comment>
<feature type="non-terminal residue" evidence="5">
    <location>
        <position position="1"/>
    </location>
</feature>
<keyword evidence="2 4" id="KW-0472">Membrane</keyword>
<evidence type="ECO:0000256" key="2">
    <source>
        <dbReference type="PROSITE-ProRule" id="PRU00282"/>
    </source>
</evidence>
<protein>
    <submittedName>
        <fullName evidence="5">Mitochondrial substrate carrier family protein B</fullName>
    </submittedName>
</protein>
<dbReference type="Pfam" id="PF00153">
    <property type="entry name" value="Mito_carr"/>
    <property type="match status" value="2"/>
</dbReference>
<dbReference type="AlphaFoldDB" id="A0AAV6NLK8"/>
<reference evidence="5 6" key="1">
    <citation type="journal article" date="2021" name="Hortic Res">
        <title>The domestication of Cucurbita argyrosperma as revealed by the genome of its wild relative.</title>
        <authorList>
            <person name="Barrera-Redondo J."/>
            <person name="Sanchez-de la Vega G."/>
            <person name="Aguirre-Liguori J.A."/>
            <person name="Castellanos-Morales G."/>
            <person name="Gutierrez-Guerrero Y.T."/>
            <person name="Aguirre-Dugua X."/>
            <person name="Aguirre-Planter E."/>
            <person name="Tenaillon M.I."/>
            <person name="Lira-Saade R."/>
            <person name="Eguiarte L.E."/>
        </authorList>
    </citation>
    <scope>NUCLEOTIDE SEQUENCE [LARGE SCALE GENOMIC DNA]</scope>
    <source>
        <strain evidence="5">JBR-2021</strain>
    </source>
</reference>
<feature type="repeat" description="Solcar" evidence="2">
    <location>
        <begin position="77"/>
        <end position="216"/>
    </location>
</feature>
<evidence type="ECO:0000313" key="6">
    <source>
        <dbReference type="Proteomes" id="UP000685013"/>
    </source>
</evidence>
<evidence type="ECO:0000256" key="4">
    <source>
        <dbReference type="SAM" id="Phobius"/>
    </source>
</evidence>
<organism evidence="5 6">
    <name type="scientific">Cucurbita argyrosperma subsp. sororia</name>
    <dbReference type="NCBI Taxonomy" id="37648"/>
    <lineage>
        <taxon>Eukaryota</taxon>
        <taxon>Viridiplantae</taxon>
        <taxon>Streptophyta</taxon>
        <taxon>Embryophyta</taxon>
        <taxon>Tracheophyta</taxon>
        <taxon>Spermatophyta</taxon>
        <taxon>Magnoliopsida</taxon>
        <taxon>eudicotyledons</taxon>
        <taxon>Gunneridae</taxon>
        <taxon>Pentapetalae</taxon>
        <taxon>rosids</taxon>
        <taxon>fabids</taxon>
        <taxon>Cucurbitales</taxon>
        <taxon>Cucurbitaceae</taxon>
        <taxon>Cucurbiteae</taxon>
        <taxon>Cucurbita</taxon>
    </lineage>
</organism>
<comment type="caution">
    <text evidence="5">The sequence shown here is derived from an EMBL/GenBank/DDBJ whole genome shotgun (WGS) entry which is preliminary data.</text>
</comment>